<dbReference type="InterPro" id="IPR036689">
    <property type="entry name" value="ESAT-6-like_sf"/>
</dbReference>
<keyword evidence="1" id="KW-0175">Coiled coil</keyword>
<sequence length="100" mass="11334">MTIEGVKISLGEVSKTANQIRNLNNNLYVRLQDIKKEMNALSQTWNSDASNTIRANFNAFSARFDNYRDVVESYSKFLDVTVTNYDATEAAINNNASQFK</sequence>
<accession>A0AA95SFU1</accession>
<reference evidence="2" key="1">
    <citation type="submission" date="2023-05" db="EMBL/GenBank/DDBJ databases">
        <title>Comparative genomics of Bacillaceae isolates and their secondary metabolite potential.</title>
        <authorList>
            <person name="Song L."/>
            <person name="Nielsen L.J."/>
            <person name="Mohite O."/>
            <person name="Xu X."/>
            <person name="Weber T."/>
            <person name="Kovacs A.T."/>
        </authorList>
    </citation>
    <scope>NUCLEOTIDE SEQUENCE</scope>
    <source>
        <strain evidence="2">XLM17</strain>
    </source>
</reference>
<organism evidence="2 3">
    <name type="scientific">Neobacillus novalis</name>
    <dbReference type="NCBI Taxonomy" id="220687"/>
    <lineage>
        <taxon>Bacteria</taxon>
        <taxon>Bacillati</taxon>
        <taxon>Bacillota</taxon>
        <taxon>Bacilli</taxon>
        <taxon>Bacillales</taxon>
        <taxon>Bacillaceae</taxon>
        <taxon>Neobacillus</taxon>
    </lineage>
</organism>
<dbReference type="Proteomes" id="UP001178288">
    <property type="component" value="Chromosome"/>
</dbReference>
<gene>
    <name evidence="2" type="ORF">QNH39_23165</name>
</gene>
<dbReference type="Pfam" id="PF06013">
    <property type="entry name" value="WXG100"/>
    <property type="match status" value="1"/>
</dbReference>
<name>A0AA95SFU1_9BACI</name>
<dbReference type="SUPFAM" id="SSF140453">
    <property type="entry name" value="EsxAB dimer-like"/>
    <property type="match status" value="1"/>
</dbReference>
<dbReference type="InterPro" id="IPR010310">
    <property type="entry name" value="T7SS_ESAT-6-like"/>
</dbReference>
<evidence type="ECO:0000313" key="2">
    <source>
        <dbReference type="EMBL" id="WHY85481.1"/>
    </source>
</evidence>
<evidence type="ECO:0000256" key="1">
    <source>
        <dbReference type="SAM" id="Coils"/>
    </source>
</evidence>
<feature type="coiled-coil region" evidence="1">
    <location>
        <begin position="17"/>
        <end position="44"/>
    </location>
</feature>
<proteinExistence type="predicted"/>
<keyword evidence="3" id="KW-1185">Reference proteome</keyword>
<dbReference type="RefSeq" id="WP_066148103.1">
    <property type="nucleotide sequence ID" value="NZ_CP126114.1"/>
</dbReference>
<dbReference type="AlphaFoldDB" id="A0AA95SFU1"/>
<evidence type="ECO:0000313" key="3">
    <source>
        <dbReference type="Proteomes" id="UP001178288"/>
    </source>
</evidence>
<dbReference type="KEGG" id="nnv:QNH39_23165"/>
<protein>
    <submittedName>
        <fullName evidence="2">Pore-forming ESAT-6 family protein</fullName>
    </submittedName>
</protein>
<dbReference type="Gene3D" id="1.10.287.1060">
    <property type="entry name" value="ESAT-6-like"/>
    <property type="match status" value="1"/>
</dbReference>
<dbReference type="NCBIfam" id="NF035934">
    <property type="entry name" value="ESAT6_2"/>
    <property type="match status" value="1"/>
</dbReference>
<dbReference type="EMBL" id="CP126114">
    <property type="protein sequence ID" value="WHY85481.1"/>
    <property type="molecule type" value="Genomic_DNA"/>
</dbReference>